<reference evidence="1 2" key="1">
    <citation type="journal article" date="2013" name="Nat. Commun.">
        <title>The evolution and pathogenic mechanisms of the rice sheath blight pathogen.</title>
        <authorList>
            <person name="Zheng A."/>
            <person name="Lin R."/>
            <person name="Xu L."/>
            <person name="Qin P."/>
            <person name="Tang C."/>
            <person name="Ai P."/>
            <person name="Zhang D."/>
            <person name="Liu Y."/>
            <person name="Sun Z."/>
            <person name="Feng H."/>
            <person name="Wang Y."/>
            <person name="Chen Y."/>
            <person name="Liang X."/>
            <person name="Fu R."/>
            <person name="Li Q."/>
            <person name="Zhang J."/>
            <person name="Yu X."/>
            <person name="Xie Z."/>
            <person name="Ding L."/>
            <person name="Guan P."/>
            <person name="Tang J."/>
            <person name="Liang Y."/>
            <person name="Wang S."/>
            <person name="Deng Q."/>
            <person name="Li S."/>
            <person name="Zhu J."/>
            <person name="Wang L."/>
            <person name="Liu H."/>
            <person name="Li P."/>
        </authorList>
    </citation>
    <scope>NUCLEOTIDE SEQUENCE [LARGE SCALE GENOMIC DNA]</scope>
    <source>
        <strain evidence="2">AG-1 IA</strain>
    </source>
</reference>
<comment type="caution">
    <text evidence="1">The sequence shown here is derived from an EMBL/GenBank/DDBJ whole genome shotgun (WGS) entry which is preliminary data.</text>
</comment>
<gene>
    <name evidence="1" type="ORF">AG1IA_09223</name>
</gene>
<dbReference type="Gene3D" id="2.80.10.50">
    <property type="match status" value="1"/>
</dbReference>
<dbReference type="Proteomes" id="UP000011668">
    <property type="component" value="Unassembled WGS sequence"/>
</dbReference>
<dbReference type="OrthoDB" id="3204008at2759"/>
<proteinExistence type="predicted"/>
<keyword evidence="2" id="KW-1185">Reference proteome</keyword>
<dbReference type="EMBL" id="AFRT01003093">
    <property type="protein sequence ID" value="ELU36747.1"/>
    <property type="molecule type" value="Genomic_DNA"/>
</dbReference>
<evidence type="ECO:0008006" key="3">
    <source>
        <dbReference type="Google" id="ProtNLM"/>
    </source>
</evidence>
<accession>L8WJ37</accession>
<evidence type="ECO:0000313" key="1">
    <source>
        <dbReference type="EMBL" id="ELU36747.1"/>
    </source>
</evidence>
<evidence type="ECO:0000313" key="2">
    <source>
        <dbReference type="Proteomes" id="UP000011668"/>
    </source>
</evidence>
<dbReference type="HOGENOM" id="CLU_1579570_0_0_1"/>
<name>L8WJ37_THACA</name>
<organism evidence="1 2">
    <name type="scientific">Thanatephorus cucumeris (strain AG1-IA)</name>
    <name type="common">Rice sheath blight fungus</name>
    <name type="synonym">Rhizoctonia solani</name>
    <dbReference type="NCBI Taxonomy" id="983506"/>
    <lineage>
        <taxon>Eukaryota</taxon>
        <taxon>Fungi</taxon>
        <taxon>Dikarya</taxon>
        <taxon>Basidiomycota</taxon>
        <taxon>Agaricomycotina</taxon>
        <taxon>Agaricomycetes</taxon>
        <taxon>Cantharellales</taxon>
        <taxon>Ceratobasidiaceae</taxon>
        <taxon>Rhizoctonia</taxon>
        <taxon>Rhizoctonia solani AG-1</taxon>
    </lineage>
</organism>
<dbReference type="AlphaFoldDB" id="L8WJ37"/>
<sequence length="169" mass="18582">MSQLVPDGLYLIDKSAAGFEGSACIATSFPHGSNRLCTSSAREAGENMLKWEVKFDMDQQAYTFRNPTTGHFISFDGEPDTNVHLCGQETPRLFTLTPSHEGINRIHIRAKDSDTDIDNSPLMIYPPLPPIARLQEAKGNVGPLAVGDCYQTESWGFPLVFLPNVVLPT</sequence>
<protein>
    <recommendedName>
        <fullName evidence="3">Ricin B lectin domain-containing protein</fullName>
    </recommendedName>
</protein>